<feature type="chain" id="PRO_5043340340" description="Acid phosphatase 1-like" evidence="4">
    <location>
        <begin position="20"/>
        <end position="254"/>
    </location>
</feature>
<dbReference type="InterPro" id="IPR010028">
    <property type="entry name" value="Acid_phosphatase_pln"/>
</dbReference>
<dbReference type="Gene3D" id="3.40.50.1000">
    <property type="entry name" value="HAD superfamily/HAD-like"/>
    <property type="match status" value="1"/>
</dbReference>
<reference evidence="5" key="1">
    <citation type="submission" date="2024-03" db="EMBL/GenBank/DDBJ databases">
        <title>WGS assembly of Saponaria officinalis var. Norfolk2.</title>
        <authorList>
            <person name="Jenkins J."/>
            <person name="Shu S."/>
            <person name="Grimwood J."/>
            <person name="Barry K."/>
            <person name="Goodstein D."/>
            <person name="Schmutz J."/>
            <person name="Leebens-Mack J."/>
            <person name="Osbourn A."/>
        </authorList>
    </citation>
    <scope>NUCLEOTIDE SEQUENCE [LARGE SCALE GENOMIC DNA]</scope>
    <source>
        <strain evidence="5">JIC</strain>
    </source>
</reference>
<dbReference type="AlphaFoldDB" id="A0AAW1JPT7"/>
<protein>
    <recommendedName>
        <fullName evidence="7">Acid phosphatase 1-like</fullName>
    </recommendedName>
</protein>
<dbReference type="PANTHER" id="PTHR31284">
    <property type="entry name" value="ACID PHOSPHATASE-LIKE PROTEIN"/>
    <property type="match status" value="1"/>
</dbReference>
<dbReference type="Pfam" id="PF03767">
    <property type="entry name" value="Acid_phosphat_B"/>
    <property type="match status" value="1"/>
</dbReference>
<dbReference type="GO" id="GO:0003993">
    <property type="term" value="F:acid phosphatase activity"/>
    <property type="evidence" value="ECO:0007669"/>
    <property type="project" value="InterPro"/>
</dbReference>
<dbReference type="InterPro" id="IPR023214">
    <property type="entry name" value="HAD_sf"/>
</dbReference>
<evidence type="ECO:0000256" key="3">
    <source>
        <dbReference type="PIRNR" id="PIRNR002674"/>
    </source>
</evidence>
<comment type="caution">
    <text evidence="5">The sequence shown here is derived from an EMBL/GenBank/DDBJ whole genome shotgun (WGS) entry which is preliminary data.</text>
</comment>
<evidence type="ECO:0000256" key="2">
    <source>
        <dbReference type="ARBA" id="ARBA00023180"/>
    </source>
</evidence>
<keyword evidence="2" id="KW-0325">Glycoprotein</keyword>
<gene>
    <name evidence="5" type="ORF">RND81_07G088700</name>
</gene>
<evidence type="ECO:0000256" key="1">
    <source>
        <dbReference type="ARBA" id="ARBA00022729"/>
    </source>
</evidence>
<dbReference type="Proteomes" id="UP001443914">
    <property type="component" value="Unassembled WGS sequence"/>
</dbReference>
<proteinExistence type="inferred from homology"/>
<dbReference type="InterPro" id="IPR005519">
    <property type="entry name" value="Acid_phosphat_B-like"/>
</dbReference>
<keyword evidence="1 4" id="KW-0732">Signal</keyword>
<evidence type="ECO:0000313" key="6">
    <source>
        <dbReference type="Proteomes" id="UP001443914"/>
    </source>
</evidence>
<dbReference type="PANTHER" id="PTHR31284:SF10">
    <property type="entry name" value="ACID PHOSPHATASE-LIKE PROTEIN"/>
    <property type="match status" value="1"/>
</dbReference>
<organism evidence="5 6">
    <name type="scientific">Saponaria officinalis</name>
    <name type="common">Common soapwort</name>
    <name type="synonym">Lychnis saponaria</name>
    <dbReference type="NCBI Taxonomy" id="3572"/>
    <lineage>
        <taxon>Eukaryota</taxon>
        <taxon>Viridiplantae</taxon>
        <taxon>Streptophyta</taxon>
        <taxon>Embryophyta</taxon>
        <taxon>Tracheophyta</taxon>
        <taxon>Spermatophyta</taxon>
        <taxon>Magnoliopsida</taxon>
        <taxon>eudicotyledons</taxon>
        <taxon>Gunneridae</taxon>
        <taxon>Pentapetalae</taxon>
        <taxon>Caryophyllales</taxon>
        <taxon>Caryophyllaceae</taxon>
        <taxon>Caryophylleae</taxon>
        <taxon>Saponaria</taxon>
    </lineage>
</organism>
<dbReference type="SUPFAM" id="SSF56784">
    <property type="entry name" value="HAD-like"/>
    <property type="match status" value="1"/>
</dbReference>
<dbReference type="EMBL" id="JBDFQZ010000007">
    <property type="protein sequence ID" value="KAK9705876.1"/>
    <property type="molecule type" value="Genomic_DNA"/>
</dbReference>
<evidence type="ECO:0008006" key="7">
    <source>
        <dbReference type="Google" id="ProtNLM"/>
    </source>
</evidence>
<evidence type="ECO:0000256" key="4">
    <source>
        <dbReference type="SAM" id="SignalP"/>
    </source>
</evidence>
<sequence>MYYFKFILTFSLLAVKSLSSPEPTHLRLPSNRKLGGDDTLYCESWRFTVETNDCEPWNTVPNRCLEFVKSYMTGDRYKSDSYFVAENALSFAKSINVSGDGFDAWVFDVDETLLSGLPYYERHGFGSEVFNEETFYEWCSLANAPAVPASLELYKELQQLGFTIFILTGRDESVRNSTEAGLRFAGFSDWKRLILRDPSDKGVPPTIYKSGKRKELVDAGYRIRGNSGDQWSDLLGFGIAQRSFKLPNLLYYLP</sequence>
<comment type="similarity">
    <text evidence="3">Belongs to the APS1/VSP family.</text>
</comment>
<feature type="signal peptide" evidence="4">
    <location>
        <begin position="1"/>
        <end position="19"/>
    </location>
</feature>
<evidence type="ECO:0000313" key="5">
    <source>
        <dbReference type="EMBL" id="KAK9705876.1"/>
    </source>
</evidence>
<dbReference type="InterPro" id="IPR014403">
    <property type="entry name" value="APS1/VSP"/>
</dbReference>
<dbReference type="PIRSF" id="PIRSF002674">
    <property type="entry name" value="VSP"/>
    <property type="match status" value="1"/>
</dbReference>
<dbReference type="InterPro" id="IPR036412">
    <property type="entry name" value="HAD-like_sf"/>
</dbReference>
<accession>A0AAW1JPT7</accession>
<name>A0AAW1JPT7_SAPOF</name>
<keyword evidence="6" id="KW-1185">Reference proteome</keyword>
<dbReference type="NCBIfam" id="TIGR01675">
    <property type="entry name" value="plant-AP"/>
    <property type="match status" value="1"/>
</dbReference>
<dbReference type="CDD" id="cd07535">
    <property type="entry name" value="HAD_VSP"/>
    <property type="match status" value="1"/>
</dbReference>